<keyword evidence="2" id="KW-1185">Reference proteome</keyword>
<sequence length="256" mass="29340">MKILVGQLYQIVIIQLTQMKSALLLLLALPLVSLSNTAYVDYLLDCNDVDDNGMLDRGELDSMIDVVLTDRTCPSKATKEILTDKDRQNLKSWLGYWKLIRVHKTQGDSCNFTEWQDAIYHLDNLLFVGETAEGKRFGKYLKEKASFYFLGETSWRYDKGGEIFQFDLEENLSTEYICGERMDVTFIGNFKDRFLTFPYLSIEATNGKCIAKSYLPSSCHGKENSMTPYRFVGGQNGTVSEVPVIGYETYRVIFYD</sequence>
<dbReference type="InterPro" id="IPR018247">
    <property type="entry name" value="EF_Hand_1_Ca_BS"/>
</dbReference>
<accession>A0A8J8NIT9</accession>
<organism evidence="1 2">
    <name type="scientific">Halteria grandinella</name>
    <dbReference type="NCBI Taxonomy" id="5974"/>
    <lineage>
        <taxon>Eukaryota</taxon>
        <taxon>Sar</taxon>
        <taxon>Alveolata</taxon>
        <taxon>Ciliophora</taxon>
        <taxon>Intramacronucleata</taxon>
        <taxon>Spirotrichea</taxon>
        <taxon>Stichotrichia</taxon>
        <taxon>Sporadotrichida</taxon>
        <taxon>Halteriidae</taxon>
        <taxon>Halteria</taxon>
    </lineage>
</organism>
<gene>
    <name evidence="1" type="ORF">FGO68_gene5100</name>
</gene>
<name>A0A8J8NIT9_HALGN</name>
<reference evidence="1" key="1">
    <citation type="submission" date="2019-06" db="EMBL/GenBank/DDBJ databases">
        <authorList>
            <person name="Zheng W."/>
        </authorList>
    </citation>
    <scope>NUCLEOTIDE SEQUENCE</scope>
    <source>
        <strain evidence="1">QDHG01</strain>
    </source>
</reference>
<dbReference type="AlphaFoldDB" id="A0A8J8NIT9"/>
<comment type="caution">
    <text evidence="1">The sequence shown here is derived from an EMBL/GenBank/DDBJ whole genome shotgun (WGS) entry which is preliminary data.</text>
</comment>
<evidence type="ECO:0008006" key="3">
    <source>
        <dbReference type="Google" id="ProtNLM"/>
    </source>
</evidence>
<proteinExistence type="predicted"/>
<dbReference type="PROSITE" id="PS00018">
    <property type="entry name" value="EF_HAND_1"/>
    <property type="match status" value="1"/>
</dbReference>
<evidence type="ECO:0000313" key="1">
    <source>
        <dbReference type="EMBL" id="TNV75976.1"/>
    </source>
</evidence>
<protein>
    <recommendedName>
        <fullName evidence="3">EF-hand domain-containing protein</fullName>
    </recommendedName>
</protein>
<dbReference type="EMBL" id="RRYP01014443">
    <property type="protein sequence ID" value="TNV75976.1"/>
    <property type="molecule type" value="Genomic_DNA"/>
</dbReference>
<evidence type="ECO:0000313" key="2">
    <source>
        <dbReference type="Proteomes" id="UP000785679"/>
    </source>
</evidence>
<dbReference type="Proteomes" id="UP000785679">
    <property type="component" value="Unassembled WGS sequence"/>
</dbReference>